<dbReference type="SUPFAM" id="SSF89796">
    <property type="entry name" value="CoA-transferase family III (CaiB/BaiF)"/>
    <property type="match status" value="1"/>
</dbReference>
<dbReference type="InterPro" id="IPR003673">
    <property type="entry name" value="CoA-Trfase_fam_III"/>
</dbReference>
<sequence>MTRPLDGIRVLDLGRLIAGPFVGQMLGDMGAEVIKIEHKGQGDIARHINPPFALDKDGNKTGESALSLAMNRNKLSLELDISTPAGQEVMKKLAAEADILVENMRTGTLKRYGLDYEALRQINPGLIFCSISGYGQTGPYSKRSAKDSSLQAMSGLMSMTGDADGEPMKAGYPVADVTAGMYATMAILGALRHREVQDGAGQFIDIGLLDCQIAALGHRNQAYFLTGKAPRRNGNVPPNTAMARQFECADEWMMISADADNEFPVFCQAIGHPELNEDPRFSTQGARVTNIAALLEIMNPIIRSRTSAEWIRILSDARIICAPIYSIAQVFEDPHVQERGATTTVQHDQLGEIRLLSNPIRYSETPLTGYRASPPLGRDTQMVLEKVLELSQPEIDALRDGGAI</sequence>
<dbReference type="Gene3D" id="3.30.1540.10">
    <property type="entry name" value="formyl-coa transferase, domain 3"/>
    <property type="match status" value="1"/>
</dbReference>
<name>A0A6L8VL02_9RHOB</name>
<dbReference type="OrthoDB" id="7208981at2"/>
<dbReference type="InterPro" id="IPR044855">
    <property type="entry name" value="CoA-Trfase_III_dom3_sf"/>
</dbReference>
<evidence type="ECO:0000313" key="2">
    <source>
        <dbReference type="EMBL" id="MZQ91067.1"/>
    </source>
</evidence>
<dbReference type="PANTHER" id="PTHR48207:SF3">
    <property type="entry name" value="SUCCINATE--HYDROXYMETHYLGLUTARATE COA-TRANSFERASE"/>
    <property type="match status" value="1"/>
</dbReference>
<dbReference type="Proteomes" id="UP000477083">
    <property type="component" value="Unassembled WGS sequence"/>
</dbReference>
<gene>
    <name evidence="2" type="ORF">GS660_18410</name>
</gene>
<dbReference type="EMBL" id="WWNR01000015">
    <property type="protein sequence ID" value="MZQ91067.1"/>
    <property type="molecule type" value="Genomic_DNA"/>
</dbReference>
<dbReference type="GO" id="GO:0008410">
    <property type="term" value="F:CoA-transferase activity"/>
    <property type="evidence" value="ECO:0007669"/>
    <property type="project" value="TreeGrafter"/>
</dbReference>
<proteinExistence type="predicted"/>
<dbReference type="Pfam" id="PF02515">
    <property type="entry name" value="CoA_transf_3"/>
    <property type="match status" value="1"/>
</dbReference>
<dbReference type="RefSeq" id="WP_161348453.1">
    <property type="nucleotide sequence ID" value="NZ_BMGW01000015.1"/>
</dbReference>
<dbReference type="AlphaFoldDB" id="A0A6L8VL02"/>
<dbReference type="InterPro" id="IPR050483">
    <property type="entry name" value="CoA-transferase_III_domain"/>
</dbReference>
<protein>
    <submittedName>
        <fullName evidence="2">CoA transferase</fullName>
    </submittedName>
</protein>
<dbReference type="PANTHER" id="PTHR48207">
    <property type="entry name" value="SUCCINATE--HYDROXYMETHYLGLUTARATE COA-TRANSFERASE"/>
    <property type="match status" value="1"/>
</dbReference>
<reference evidence="2 3" key="1">
    <citation type="submission" date="2020-01" db="EMBL/GenBank/DDBJ databases">
        <title>Frigidibacter albus SP32T (=CGMCC 1.13995T).</title>
        <authorList>
            <person name="Liao X."/>
        </authorList>
    </citation>
    <scope>NUCLEOTIDE SEQUENCE [LARGE SCALE GENOMIC DNA]</scope>
    <source>
        <strain evidence="2 3">SP32</strain>
    </source>
</reference>
<dbReference type="InterPro" id="IPR023606">
    <property type="entry name" value="CoA-Trfase_III_dom_1_sf"/>
</dbReference>
<keyword evidence="3" id="KW-1185">Reference proteome</keyword>
<organism evidence="2 3">
    <name type="scientific">Frigidibacter albus</name>
    <dbReference type="NCBI Taxonomy" id="1465486"/>
    <lineage>
        <taxon>Bacteria</taxon>
        <taxon>Pseudomonadati</taxon>
        <taxon>Pseudomonadota</taxon>
        <taxon>Alphaproteobacteria</taxon>
        <taxon>Rhodobacterales</taxon>
        <taxon>Paracoccaceae</taxon>
        <taxon>Frigidibacter</taxon>
    </lineage>
</organism>
<keyword evidence="1 2" id="KW-0808">Transferase</keyword>
<evidence type="ECO:0000256" key="1">
    <source>
        <dbReference type="ARBA" id="ARBA00022679"/>
    </source>
</evidence>
<evidence type="ECO:0000313" key="3">
    <source>
        <dbReference type="Proteomes" id="UP000477083"/>
    </source>
</evidence>
<accession>A0A6L8VL02</accession>
<comment type="caution">
    <text evidence="2">The sequence shown here is derived from an EMBL/GenBank/DDBJ whole genome shotgun (WGS) entry which is preliminary data.</text>
</comment>
<dbReference type="Gene3D" id="3.40.50.10540">
    <property type="entry name" value="Crotonobetainyl-coa:carnitine coa-transferase, domain 1"/>
    <property type="match status" value="1"/>
</dbReference>